<dbReference type="FunFam" id="3.50.50.60:FF:000021">
    <property type="entry name" value="Ubiquinone biosynthesis monooxygenase COQ6"/>
    <property type="match status" value="1"/>
</dbReference>
<dbReference type="GO" id="GO:0120538">
    <property type="term" value="F:2-methoxy-6-polyprenolphenol 4-hydroxylase activity"/>
    <property type="evidence" value="ECO:0007669"/>
    <property type="project" value="UniProtKB-EC"/>
</dbReference>
<comment type="catalytic activity">
    <reaction evidence="11">
        <text>a 2-methoxy-6-(all-trans-polyprenyl)phenol + 2 reduced [2Fe-2S]-[ferredoxin] + O2 + 2 H(+) = a 2-methoxy-6-(all-trans-polyprenyl)benzene-1,4-diol + 2 oxidized [2Fe-2S]-[ferredoxin] + H2O</text>
        <dbReference type="Rhea" id="RHEA:81183"/>
        <dbReference type="Rhea" id="RHEA-COMP:9551"/>
        <dbReference type="Rhea" id="RHEA-COMP:10000"/>
        <dbReference type="Rhea" id="RHEA-COMP:10001"/>
        <dbReference type="Rhea" id="RHEA-COMP:10858"/>
        <dbReference type="ChEBI" id="CHEBI:15377"/>
        <dbReference type="ChEBI" id="CHEBI:15378"/>
        <dbReference type="ChEBI" id="CHEBI:15379"/>
        <dbReference type="ChEBI" id="CHEBI:33737"/>
        <dbReference type="ChEBI" id="CHEBI:33738"/>
        <dbReference type="ChEBI" id="CHEBI:62731"/>
        <dbReference type="ChEBI" id="CHEBI:84166"/>
        <dbReference type="EC" id="1.14.15.46"/>
    </reaction>
</comment>
<dbReference type="PANTHER" id="PTHR43876:SF7">
    <property type="entry name" value="UBIQUINONE BIOSYNTHESIS MONOOXYGENASE COQ6, MITOCHONDRIAL"/>
    <property type="match status" value="1"/>
</dbReference>
<name>A0A164W0L5_9AGAM</name>
<keyword evidence="14" id="KW-1185">Reference proteome</keyword>
<dbReference type="UniPathway" id="UPA00232"/>
<comment type="similarity">
    <text evidence="2 11">Belongs to the UbiH/COQ6 family.</text>
</comment>
<organism evidence="13 14">
    <name type="scientific">Sistotremastrum niveocremeum HHB9708</name>
    <dbReference type="NCBI Taxonomy" id="1314777"/>
    <lineage>
        <taxon>Eukaryota</taxon>
        <taxon>Fungi</taxon>
        <taxon>Dikarya</taxon>
        <taxon>Basidiomycota</taxon>
        <taxon>Agaricomycotina</taxon>
        <taxon>Agaricomycetes</taxon>
        <taxon>Sistotremastrales</taxon>
        <taxon>Sistotremastraceae</taxon>
        <taxon>Sertulicium</taxon>
        <taxon>Sertulicium niveocremeum</taxon>
    </lineage>
</organism>
<dbReference type="EMBL" id="KV419404">
    <property type="protein sequence ID" value="KZS94645.1"/>
    <property type="molecule type" value="Genomic_DNA"/>
</dbReference>
<comment type="subcellular location">
    <subcellularLocation>
        <location evidence="11">Mitochondrion inner membrane</location>
        <topology evidence="11">Peripheral membrane protein</topology>
        <orientation evidence="11">Matrix side</orientation>
    </subcellularLocation>
</comment>
<dbReference type="InterPro" id="IPR010971">
    <property type="entry name" value="UbiH/COQ6"/>
</dbReference>
<dbReference type="STRING" id="1314777.A0A164W0L5"/>
<dbReference type="GO" id="GO:0031314">
    <property type="term" value="C:extrinsic component of mitochondrial inner membrane"/>
    <property type="evidence" value="ECO:0007669"/>
    <property type="project" value="UniProtKB-UniRule"/>
</dbReference>
<comment type="subunit">
    <text evidence="11">Component of a multi-subunit COQ enzyme complex, composed of at least COQ3, COQ4, COQ5, COQ6, COQ7 and COQ9.</text>
</comment>
<dbReference type="PANTHER" id="PTHR43876">
    <property type="entry name" value="UBIQUINONE BIOSYNTHESIS MONOOXYGENASE COQ6, MITOCHONDRIAL"/>
    <property type="match status" value="1"/>
</dbReference>
<keyword evidence="5 11" id="KW-0999">Mitochondrion inner membrane</keyword>
<keyword evidence="8 11" id="KW-0503">Monooxygenase</keyword>
<evidence type="ECO:0000256" key="8">
    <source>
        <dbReference type="ARBA" id="ARBA00023033"/>
    </source>
</evidence>
<dbReference type="InterPro" id="IPR036188">
    <property type="entry name" value="FAD/NAD-bd_sf"/>
</dbReference>
<dbReference type="EC" id="1.14.15.46" evidence="11"/>
<dbReference type="Proteomes" id="UP000076722">
    <property type="component" value="Unassembled WGS sequence"/>
</dbReference>
<comment type="function">
    <text evidence="11">FAD-dependent monooxygenase required for two non-consecutive steps during ubiquinone biosynthesis. Required for the C5-ring hydroxylation during ubiquinone biosynthesis by catalyzing the hydroxylation of 4-hydroxy-3-(all-trans-polyprenyl)benzoic acid to 3,4-dihydroxy-5-(all-trans-polyprenyl)benzoic acid. Also acts downstream of coq4, for the C1-hydroxylation during ubiquinone biosynthesis by catalyzing the hydroxylation of 2-methoxy-6-(all-trans-polyprenyl)phenol to 2-methoxy-6-(all-trans-polyprenyl)benzene-1,4-diol. The electrons required for the hydroxylation reaction are funneled indirectly to coq6 from NADPH via a ferredoxin/ferredoxin reductase system.</text>
</comment>
<dbReference type="OrthoDB" id="683240at2759"/>
<dbReference type="Pfam" id="PF01494">
    <property type="entry name" value="FAD_binding_3"/>
    <property type="match status" value="2"/>
</dbReference>
<feature type="domain" description="FAD-binding" evidence="12">
    <location>
        <begin position="411"/>
        <end position="444"/>
    </location>
</feature>
<evidence type="ECO:0000313" key="13">
    <source>
        <dbReference type="EMBL" id="KZS94645.1"/>
    </source>
</evidence>
<dbReference type="PRINTS" id="PR00420">
    <property type="entry name" value="RNGMNOXGNASE"/>
</dbReference>
<accession>A0A164W0L5</accession>
<dbReference type="Gene3D" id="3.50.50.60">
    <property type="entry name" value="FAD/NAD(P)-binding domain"/>
    <property type="match status" value="2"/>
</dbReference>
<evidence type="ECO:0000256" key="11">
    <source>
        <dbReference type="HAMAP-Rule" id="MF_03193"/>
    </source>
</evidence>
<evidence type="ECO:0000256" key="9">
    <source>
        <dbReference type="ARBA" id="ARBA00023128"/>
    </source>
</evidence>
<proteinExistence type="inferred from homology"/>
<keyword evidence="7 11" id="KW-0560">Oxidoreductase</keyword>
<dbReference type="EC" id="1.14.15.45" evidence="11"/>
<evidence type="ECO:0000313" key="14">
    <source>
        <dbReference type="Proteomes" id="UP000076722"/>
    </source>
</evidence>
<dbReference type="InterPro" id="IPR002938">
    <property type="entry name" value="FAD-bd"/>
</dbReference>
<evidence type="ECO:0000256" key="7">
    <source>
        <dbReference type="ARBA" id="ARBA00023002"/>
    </source>
</evidence>
<evidence type="ECO:0000256" key="1">
    <source>
        <dbReference type="ARBA" id="ARBA00001974"/>
    </source>
</evidence>
<keyword evidence="9 11" id="KW-0496">Mitochondrion</keyword>
<evidence type="ECO:0000256" key="3">
    <source>
        <dbReference type="ARBA" id="ARBA00022630"/>
    </source>
</evidence>
<reference evidence="13 14" key="1">
    <citation type="journal article" date="2016" name="Mol. Biol. Evol.">
        <title>Comparative Genomics of Early-Diverging Mushroom-Forming Fungi Provides Insights into the Origins of Lignocellulose Decay Capabilities.</title>
        <authorList>
            <person name="Nagy L.G."/>
            <person name="Riley R."/>
            <person name="Tritt A."/>
            <person name="Adam C."/>
            <person name="Daum C."/>
            <person name="Floudas D."/>
            <person name="Sun H."/>
            <person name="Yadav J.S."/>
            <person name="Pangilinan J."/>
            <person name="Larsson K.H."/>
            <person name="Matsuura K."/>
            <person name="Barry K."/>
            <person name="Labutti K."/>
            <person name="Kuo R."/>
            <person name="Ohm R.A."/>
            <person name="Bhattacharya S.S."/>
            <person name="Shirouzu T."/>
            <person name="Yoshinaga Y."/>
            <person name="Martin F.M."/>
            <person name="Grigoriev I.V."/>
            <person name="Hibbett D.S."/>
        </authorList>
    </citation>
    <scope>NUCLEOTIDE SEQUENCE [LARGE SCALE GENOMIC DNA]</scope>
    <source>
        <strain evidence="13 14">HHB9708</strain>
    </source>
</reference>
<keyword evidence="10 11" id="KW-0472">Membrane</keyword>
<keyword evidence="13" id="KW-0830">Ubiquinone</keyword>
<dbReference type="GO" id="GO:0106364">
    <property type="term" value="F:4-hydroxy-3-all-trans-polyprenylbenzoate oxygenase activity"/>
    <property type="evidence" value="ECO:0007669"/>
    <property type="project" value="UniProtKB-EC"/>
</dbReference>
<feature type="domain" description="FAD-binding" evidence="12">
    <location>
        <begin position="47"/>
        <end position="258"/>
    </location>
</feature>
<keyword evidence="6 11" id="KW-0274">FAD</keyword>
<dbReference type="NCBIfam" id="TIGR01988">
    <property type="entry name" value="Ubi-OHases"/>
    <property type="match status" value="1"/>
</dbReference>
<comment type="cofactor">
    <cofactor evidence="1 11">
        <name>FAD</name>
        <dbReference type="ChEBI" id="CHEBI:57692"/>
    </cofactor>
</comment>
<evidence type="ECO:0000256" key="5">
    <source>
        <dbReference type="ARBA" id="ARBA00022792"/>
    </source>
</evidence>
<dbReference type="InterPro" id="IPR000689">
    <property type="entry name" value="UbQ_mOase_COQ6"/>
</dbReference>
<gene>
    <name evidence="11" type="primary">COQ6</name>
    <name evidence="13" type="ORF">SISNIDRAFT_427006</name>
</gene>
<dbReference type="InterPro" id="IPR051205">
    <property type="entry name" value="UbiH/COQ6_monooxygenase"/>
</dbReference>
<dbReference type="GO" id="GO:0071949">
    <property type="term" value="F:FAD binding"/>
    <property type="evidence" value="ECO:0007669"/>
    <property type="project" value="InterPro"/>
</dbReference>
<dbReference type="SUPFAM" id="SSF51905">
    <property type="entry name" value="FAD/NAD(P)-binding domain"/>
    <property type="match status" value="1"/>
</dbReference>
<sequence>MPFARIGQKSWKSGQIVPRIPKRCFSKAAICRQSGQTSSPLDAETHDVVIVGAGAAGLALASALTRPSSSARSCRIALVEASDLSKVREWSLPSDQYSNRVSSVTNRSLSFLKTCDLHSHLNQTRTNSIQEMEVWDGVSDARISFRASELLGREHSTNMSTMMENLNLQRSLLKTLQSNSSIILLDKTKVDSIAKPNDDANSWPLITLDNGRVLRARLLVGADGFNSPVRRFAGIDCYGWSYDTQAVVATLFHPSRSTGNTTAFQRFLPTGPIAFLPLSPTISSLVWSTKPHIASSLRSVHPDVLSLMINAAFRLPQISLQYLYDYISEKGRDGLQVERNELADEIRWREAAHSIQPYSALSSTSDKQGDISEGFDLLPPLVEHIQAGSVASFPLRFNHAETYLGEGLGSRTVLVGDAAHSLHPLAGQGLNLALGDVEELASCIDDAISHGIDFGSRTALLPYVRNRYFENHKVMSAVDKLHKLYSSQLPPVVWARSVGLEVVNELDSLKTALMLSAGADSRTTPNPWNAAADGVTLVNNGIEFLKTGASVISGTVGSAVRNVLKV</sequence>
<comment type="catalytic activity">
    <reaction evidence="11">
        <text>a 4-hydroxy-3-(all-trans-polyprenyl)benzoate + 2 reduced [2Fe-2S]-[ferredoxin] + O2 + 2 H(+) = a 3,4-dihydroxy-5-(all-trans-polyprenyl)benzoate + 2 oxidized [2Fe-2S]-[ferredoxin] + H2O</text>
        <dbReference type="Rhea" id="RHEA:81195"/>
        <dbReference type="Rhea" id="RHEA-COMP:9514"/>
        <dbReference type="Rhea" id="RHEA-COMP:10000"/>
        <dbReference type="Rhea" id="RHEA-COMP:10001"/>
        <dbReference type="Rhea" id="RHEA-COMP:10930"/>
        <dbReference type="ChEBI" id="CHEBI:15377"/>
        <dbReference type="ChEBI" id="CHEBI:15378"/>
        <dbReference type="ChEBI" id="CHEBI:15379"/>
        <dbReference type="ChEBI" id="CHEBI:33737"/>
        <dbReference type="ChEBI" id="CHEBI:33738"/>
        <dbReference type="ChEBI" id="CHEBI:64694"/>
        <dbReference type="ChEBI" id="CHEBI:78396"/>
        <dbReference type="EC" id="1.14.15.45"/>
    </reaction>
</comment>
<protein>
    <recommendedName>
        <fullName evidence="11">Ubiquinone biosynthesis monooxygenase COQ6, mitochondrial</fullName>
        <ecNumber evidence="11">1.14.15.45</ecNumber>
    </recommendedName>
    <alternativeName>
        <fullName evidence="11">2-methoxy-6-polyprenolphenol 4-hydroxylase</fullName>
        <ecNumber evidence="11">1.14.15.46</ecNumber>
    </alternativeName>
</protein>
<keyword evidence="3 11" id="KW-0285">Flavoprotein</keyword>
<dbReference type="AlphaFoldDB" id="A0A164W0L5"/>
<evidence type="ECO:0000256" key="10">
    <source>
        <dbReference type="ARBA" id="ARBA00023136"/>
    </source>
</evidence>
<evidence type="ECO:0000256" key="2">
    <source>
        <dbReference type="ARBA" id="ARBA00005349"/>
    </source>
</evidence>
<evidence type="ECO:0000256" key="4">
    <source>
        <dbReference type="ARBA" id="ARBA00022688"/>
    </source>
</evidence>
<evidence type="ECO:0000256" key="6">
    <source>
        <dbReference type="ARBA" id="ARBA00022827"/>
    </source>
</evidence>
<dbReference type="HAMAP" id="MF_03193">
    <property type="entry name" value="COQ6_monooxygenase"/>
    <property type="match status" value="1"/>
</dbReference>
<keyword evidence="4 11" id="KW-0831">Ubiquinone biosynthesis</keyword>
<evidence type="ECO:0000259" key="12">
    <source>
        <dbReference type="Pfam" id="PF01494"/>
    </source>
</evidence>
<dbReference type="GO" id="GO:0016712">
    <property type="term" value="F:oxidoreductase activity, acting on paired donors, with incorporation or reduction of molecular oxygen, reduced flavin or flavoprotein as one donor, and incorporation of one atom of oxygen"/>
    <property type="evidence" value="ECO:0007669"/>
    <property type="project" value="UniProtKB-UniRule"/>
</dbReference>
<comment type="pathway">
    <text evidence="11">Cofactor biosynthesis; ubiquinone biosynthesis.</text>
</comment>